<evidence type="ECO:0000256" key="3">
    <source>
        <dbReference type="ARBA" id="ARBA00022553"/>
    </source>
</evidence>
<dbReference type="InterPro" id="IPR009081">
    <property type="entry name" value="PP-bd_ACP"/>
</dbReference>
<dbReference type="EMBL" id="FXUG01000004">
    <property type="protein sequence ID" value="SMP53620.1"/>
    <property type="molecule type" value="Genomic_DNA"/>
</dbReference>
<dbReference type="InterPro" id="IPR036736">
    <property type="entry name" value="ACP-like_sf"/>
</dbReference>
<dbReference type="Gene3D" id="1.10.1200.10">
    <property type="entry name" value="ACP-like"/>
    <property type="match status" value="1"/>
</dbReference>
<proteinExistence type="inferred from homology"/>
<evidence type="ECO:0000259" key="7">
    <source>
        <dbReference type="PROSITE" id="PS50075"/>
    </source>
</evidence>
<evidence type="ECO:0000256" key="1">
    <source>
        <dbReference type="ARBA" id="ARBA00006432"/>
    </source>
</evidence>
<evidence type="ECO:0000256" key="6">
    <source>
        <dbReference type="ARBA" id="ARBA00023098"/>
    </source>
</evidence>
<dbReference type="PANTHER" id="PTHR22754:SF32">
    <property type="entry name" value="DISCO-INTERACTING PROTEIN 2"/>
    <property type="match status" value="1"/>
</dbReference>
<protein>
    <submittedName>
        <fullName evidence="8">Acyl-CoA synthetase (AMP-forming)/AMP-acid ligase II</fullName>
    </submittedName>
</protein>
<evidence type="ECO:0000256" key="5">
    <source>
        <dbReference type="ARBA" id="ARBA00022832"/>
    </source>
</evidence>
<dbReference type="InterPro" id="IPR000873">
    <property type="entry name" value="AMP-dep_synth/lig_dom"/>
</dbReference>
<evidence type="ECO:0000313" key="9">
    <source>
        <dbReference type="Proteomes" id="UP001158067"/>
    </source>
</evidence>
<dbReference type="SUPFAM" id="SSF47336">
    <property type="entry name" value="ACP-like"/>
    <property type="match status" value="1"/>
</dbReference>
<name>A0ABY1Q263_9BACT</name>
<dbReference type="GO" id="GO:0016874">
    <property type="term" value="F:ligase activity"/>
    <property type="evidence" value="ECO:0007669"/>
    <property type="project" value="UniProtKB-KW"/>
</dbReference>
<accession>A0ABY1Q263</accession>
<dbReference type="Gene3D" id="3.40.50.12780">
    <property type="entry name" value="N-terminal domain of ligase-like"/>
    <property type="match status" value="1"/>
</dbReference>
<dbReference type="Proteomes" id="UP001158067">
    <property type="component" value="Unassembled WGS sequence"/>
</dbReference>
<keyword evidence="4 8" id="KW-0436">Ligase</keyword>
<evidence type="ECO:0000256" key="4">
    <source>
        <dbReference type="ARBA" id="ARBA00022598"/>
    </source>
</evidence>
<evidence type="ECO:0000313" key="8">
    <source>
        <dbReference type="EMBL" id="SMP53620.1"/>
    </source>
</evidence>
<comment type="similarity">
    <text evidence="1">Belongs to the ATP-dependent AMP-binding enzyme family.</text>
</comment>
<dbReference type="Pfam" id="PF23024">
    <property type="entry name" value="AMP-dom_DIP2-like"/>
    <property type="match status" value="1"/>
</dbReference>
<feature type="domain" description="Carrier" evidence="7">
    <location>
        <begin position="640"/>
        <end position="717"/>
    </location>
</feature>
<dbReference type="Pfam" id="PF00550">
    <property type="entry name" value="PP-binding"/>
    <property type="match status" value="1"/>
</dbReference>
<dbReference type="SMART" id="SM00823">
    <property type="entry name" value="PKS_PP"/>
    <property type="match status" value="1"/>
</dbReference>
<dbReference type="PROSITE" id="PS00455">
    <property type="entry name" value="AMP_BINDING"/>
    <property type="match status" value="1"/>
</dbReference>
<dbReference type="Pfam" id="PF00501">
    <property type="entry name" value="AMP-binding"/>
    <property type="match status" value="1"/>
</dbReference>
<dbReference type="InterPro" id="IPR020806">
    <property type="entry name" value="PKS_PP-bd"/>
</dbReference>
<dbReference type="PROSITE" id="PS50075">
    <property type="entry name" value="CARRIER"/>
    <property type="match status" value="1"/>
</dbReference>
<dbReference type="PROSITE" id="PS00012">
    <property type="entry name" value="PHOSPHOPANTETHEINE"/>
    <property type="match status" value="1"/>
</dbReference>
<dbReference type="Gene3D" id="3.30.300.30">
    <property type="match status" value="1"/>
</dbReference>
<dbReference type="CDD" id="cd05931">
    <property type="entry name" value="FAAL"/>
    <property type="match status" value="1"/>
</dbReference>
<dbReference type="InterPro" id="IPR045851">
    <property type="entry name" value="AMP-bd_C_sf"/>
</dbReference>
<organism evidence="8 9">
    <name type="scientific">Neorhodopirellula lusitana</name>
    <dbReference type="NCBI Taxonomy" id="445327"/>
    <lineage>
        <taxon>Bacteria</taxon>
        <taxon>Pseudomonadati</taxon>
        <taxon>Planctomycetota</taxon>
        <taxon>Planctomycetia</taxon>
        <taxon>Pirellulales</taxon>
        <taxon>Pirellulaceae</taxon>
        <taxon>Neorhodopirellula</taxon>
    </lineage>
</organism>
<keyword evidence="9" id="KW-1185">Reference proteome</keyword>
<keyword evidence="2" id="KW-0596">Phosphopantetheine</keyword>
<dbReference type="PANTHER" id="PTHR22754">
    <property type="entry name" value="DISCO-INTERACTING PROTEIN 2 DIP2 -RELATED"/>
    <property type="match status" value="1"/>
</dbReference>
<keyword evidence="3" id="KW-0597">Phosphoprotein</keyword>
<dbReference type="RefSeq" id="WP_283432324.1">
    <property type="nucleotide sequence ID" value="NZ_FXUG01000004.1"/>
</dbReference>
<dbReference type="InterPro" id="IPR042099">
    <property type="entry name" value="ANL_N_sf"/>
</dbReference>
<dbReference type="InterPro" id="IPR020845">
    <property type="entry name" value="AMP-binding_CS"/>
</dbReference>
<dbReference type="InterPro" id="IPR025110">
    <property type="entry name" value="AMP-bd_C"/>
</dbReference>
<dbReference type="InterPro" id="IPR040097">
    <property type="entry name" value="FAAL/FAAC"/>
</dbReference>
<gene>
    <name evidence="8" type="ORF">SAMN06265222_104135</name>
</gene>
<keyword evidence="5" id="KW-0276">Fatty acid metabolism</keyword>
<dbReference type="SUPFAM" id="SSF56801">
    <property type="entry name" value="Acetyl-CoA synthetase-like"/>
    <property type="match status" value="1"/>
</dbReference>
<evidence type="ECO:0000256" key="2">
    <source>
        <dbReference type="ARBA" id="ARBA00022450"/>
    </source>
</evidence>
<sequence length="748" mass="82673">MLRKSDQAEPSTCKWISLAHVLHERASVHPDRPALTFLSDGGNEETLTYAGLNNRVTELAARLNNNPTLDIQPGDRALLLFPPGLEFMVAFLACQYIRVVPVPTCFPKPGRAMPRLDSAATDCRPKLLLADAETLDGIDLKRLNNDVAAATFVATDATRPDTHRRNVEGTHSHDWTEDPSDSLQWNRLLDEIEPEDLGLLQYTSGSTSQPKGVMVSHANLISNLEAIRMAFGLEWTEDSGDQYSRGVFWLPPFHDMGLIGGILEAVYIGGHTVLMSPRSFLSRPLRWLETISKMNASISGAPNFAYQLCVDRIESDQVASLDLSKWNVAFCGAEPISAETLKRFSQHFAASGFTEGSFTPCYGLAESTLLAASGHGTSELPVLRVDRDDLLMGTVTPLDADSKSPARQIVACGQPGYDMTIEIVDPTERNRLSSLQVGEIWLQGTSVAGGYYQRPEVNAEQFQAKIAGEESRGEFLRTGDLGFVHDGQLYVTGRCKDVIILRGRNHYPQDIEATVASVLDENYFQSVALAMPGPHGDTLALVIEVIRHMDAEAMPEAVRHIRRQLIEEHEVDARQVILTRPGAIPLTTSGKVQRQACRQLVESKEIFVRYQWSRSMAIDDDTVAALPLLPQREDGQTIDDAAAQIEAWLLAWLVARGRVDENEVANETPFADYGLDSLAAVELSSELEDWLGIELTPVLAWNYPTPARLAIFLAEELVGKPDEAEESELDEEDDFEKLLAEIENMPDE</sequence>
<dbReference type="InterPro" id="IPR006162">
    <property type="entry name" value="Ppantetheine_attach_site"/>
</dbReference>
<reference evidence="8 9" key="1">
    <citation type="submission" date="2017-05" db="EMBL/GenBank/DDBJ databases">
        <authorList>
            <person name="Varghese N."/>
            <person name="Submissions S."/>
        </authorList>
    </citation>
    <scope>NUCLEOTIDE SEQUENCE [LARGE SCALE GENOMIC DNA]</scope>
    <source>
        <strain evidence="8 9">DSM 25457</strain>
    </source>
</reference>
<dbReference type="SMART" id="SM01294">
    <property type="entry name" value="PKS_PP_betabranch"/>
    <property type="match status" value="1"/>
</dbReference>
<keyword evidence="6" id="KW-0443">Lipid metabolism</keyword>
<comment type="caution">
    <text evidence="8">The sequence shown here is derived from an EMBL/GenBank/DDBJ whole genome shotgun (WGS) entry which is preliminary data.</text>
</comment>